<name>A0A8T0PGW0_PANVG</name>
<evidence type="ECO:0000313" key="4">
    <source>
        <dbReference type="Proteomes" id="UP000823388"/>
    </source>
</evidence>
<feature type="compositionally biased region" description="Polar residues" evidence="1">
    <location>
        <begin position="403"/>
        <end position="416"/>
    </location>
</feature>
<feature type="domain" description="No apical meristem-associated C-terminal" evidence="2">
    <location>
        <begin position="200"/>
        <end position="388"/>
    </location>
</feature>
<evidence type="ECO:0000256" key="1">
    <source>
        <dbReference type="SAM" id="MobiDB-lite"/>
    </source>
</evidence>
<comment type="caution">
    <text evidence="3">The sequence shown here is derived from an EMBL/GenBank/DDBJ whole genome shotgun (WGS) entry which is preliminary data.</text>
</comment>
<keyword evidence="4" id="KW-1185">Reference proteome</keyword>
<organism evidence="3 4">
    <name type="scientific">Panicum virgatum</name>
    <name type="common">Blackwell switchgrass</name>
    <dbReference type="NCBI Taxonomy" id="38727"/>
    <lineage>
        <taxon>Eukaryota</taxon>
        <taxon>Viridiplantae</taxon>
        <taxon>Streptophyta</taxon>
        <taxon>Embryophyta</taxon>
        <taxon>Tracheophyta</taxon>
        <taxon>Spermatophyta</taxon>
        <taxon>Magnoliopsida</taxon>
        <taxon>Liliopsida</taxon>
        <taxon>Poales</taxon>
        <taxon>Poaceae</taxon>
        <taxon>PACMAD clade</taxon>
        <taxon>Panicoideae</taxon>
        <taxon>Panicodae</taxon>
        <taxon>Paniceae</taxon>
        <taxon>Panicinae</taxon>
        <taxon>Panicum</taxon>
        <taxon>Panicum sect. Hiantes</taxon>
    </lineage>
</organism>
<feature type="region of interest" description="Disordered" evidence="1">
    <location>
        <begin position="228"/>
        <end position="275"/>
    </location>
</feature>
<protein>
    <recommendedName>
        <fullName evidence="2">No apical meristem-associated C-terminal domain-containing protein</fullName>
    </recommendedName>
</protein>
<dbReference type="EMBL" id="CM029051">
    <property type="protein sequence ID" value="KAG2561143.1"/>
    <property type="molecule type" value="Genomic_DNA"/>
</dbReference>
<evidence type="ECO:0000313" key="3">
    <source>
        <dbReference type="EMBL" id="KAG2561143.1"/>
    </source>
</evidence>
<sequence length="416" mass="47813">MTLFCFLLSYGRMDRRFSACGGNGQAFQVGMDSEFQLDLDVSPMFCEQIHEQSFSTPPHVPMRSGDQIEPPNCEDIQEIDGDQFANGTGNKRGVSQRRKAFLPLEDRVIVSGWLNISTDAATGSSQTGNAFYARLHRYFVQNCETGSSRTQLSIQYRWTTIRKEVSKFQAIHSAIVRRNESGKNDYDKIKDAIKVYEQKKPWHFAHCWEILRDEPKWNDYMLECSKSKQTEKDNQATQPLDTPPAPIPTTGAPIERPEGRDSVKKRRTSVEESSSSVAVEMLEKIHVRGQQMDELEAKQKEELIDIERAKFDLQQKALFAKIEQGNKKLELQREISRDKKEISREQIKLQRDIMETTRFQTEAQIMFTDLNSWHPAVRFWITKKQRDILIKEGINPDEVESASGASTQHQEPSGDN</sequence>
<evidence type="ECO:0000259" key="2">
    <source>
        <dbReference type="Pfam" id="PF14303"/>
    </source>
</evidence>
<dbReference type="PANTHER" id="PTHR45125:SF40">
    <property type="entry name" value="OS06G0117800 PROTEIN"/>
    <property type="match status" value="1"/>
</dbReference>
<dbReference type="InterPro" id="IPR029466">
    <property type="entry name" value="NAM-associated_C"/>
</dbReference>
<dbReference type="Proteomes" id="UP000823388">
    <property type="component" value="Chromosome 8K"/>
</dbReference>
<accession>A0A8T0PGW0</accession>
<dbReference type="PANTHER" id="PTHR45125">
    <property type="entry name" value="F21J9.4-RELATED"/>
    <property type="match status" value="1"/>
</dbReference>
<feature type="region of interest" description="Disordered" evidence="1">
    <location>
        <begin position="394"/>
        <end position="416"/>
    </location>
</feature>
<dbReference type="Pfam" id="PF14303">
    <property type="entry name" value="NAM-associated"/>
    <property type="match status" value="1"/>
</dbReference>
<gene>
    <name evidence="3" type="ORF">PVAP13_8KG392600</name>
</gene>
<reference evidence="3" key="1">
    <citation type="submission" date="2020-05" db="EMBL/GenBank/DDBJ databases">
        <title>WGS assembly of Panicum virgatum.</title>
        <authorList>
            <person name="Lovell J.T."/>
            <person name="Jenkins J."/>
            <person name="Shu S."/>
            <person name="Juenger T.E."/>
            <person name="Schmutz J."/>
        </authorList>
    </citation>
    <scope>NUCLEOTIDE SEQUENCE</scope>
    <source>
        <strain evidence="3">AP13</strain>
    </source>
</reference>
<dbReference type="AlphaFoldDB" id="A0A8T0PGW0"/>
<proteinExistence type="predicted"/>